<organism evidence="1 2">
    <name type="scientific">Meloidogyne enterolobii</name>
    <name type="common">Root-knot nematode worm</name>
    <name type="synonym">Meloidogyne mayaguensis</name>
    <dbReference type="NCBI Taxonomy" id="390850"/>
    <lineage>
        <taxon>Eukaryota</taxon>
        <taxon>Metazoa</taxon>
        <taxon>Ecdysozoa</taxon>
        <taxon>Nematoda</taxon>
        <taxon>Chromadorea</taxon>
        <taxon>Rhabditida</taxon>
        <taxon>Tylenchina</taxon>
        <taxon>Tylenchomorpha</taxon>
        <taxon>Tylenchoidea</taxon>
        <taxon>Meloidogynidae</taxon>
        <taxon>Meloidogyninae</taxon>
        <taxon>Meloidogyne</taxon>
    </lineage>
</organism>
<keyword evidence="2" id="KW-1185">Reference proteome</keyword>
<dbReference type="Proteomes" id="UP001497535">
    <property type="component" value="Unassembled WGS sequence"/>
</dbReference>
<dbReference type="EMBL" id="CAVMJV010000128">
    <property type="protein sequence ID" value="CAK5108245.1"/>
    <property type="molecule type" value="Genomic_DNA"/>
</dbReference>
<protein>
    <submittedName>
        <fullName evidence="1">Uncharacterized protein</fullName>
    </submittedName>
</protein>
<evidence type="ECO:0000313" key="1">
    <source>
        <dbReference type="EMBL" id="CAK5108245.1"/>
    </source>
</evidence>
<proteinExistence type="predicted"/>
<evidence type="ECO:0000313" key="2">
    <source>
        <dbReference type="Proteomes" id="UP001497535"/>
    </source>
</evidence>
<name>A0ACB1AWT4_MELEN</name>
<reference evidence="1" key="1">
    <citation type="submission" date="2023-11" db="EMBL/GenBank/DDBJ databases">
        <authorList>
            <person name="Poullet M."/>
        </authorList>
    </citation>
    <scope>NUCLEOTIDE SEQUENCE</scope>
    <source>
        <strain evidence="1">E1834</strain>
    </source>
</reference>
<comment type="caution">
    <text evidence="1">The sequence shown here is derived from an EMBL/GenBank/DDBJ whole genome shotgun (WGS) entry which is preliminary data.</text>
</comment>
<gene>
    <name evidence="1" type="ORF">MENTE1834_LOCUS43893</name>
</gene>
<sequence length="159" mass="18677">MFLQVYIVMFPENIYNSHNSVYSSLSGKYTKTLKNTENTIINASENTFNFNLIFTKKQTFKTKNMSKPNREQKTQQEKAQRFRNQVKYRSEAIQKGQYLLDENVIELMEQKRSGSIDNTSPVPMIDELQMKENNSKETMTSRRSMTTLPEMGRSFSTER</sequence>
<accession>A0ACB1AWT4</accession>